<comment type="caution">
    <text evidence="2">The sequence shown here is derived from an EMBL/GenBank/DDBJ whole genome shotgun (WGS) entry which is preliminary data.</text>
</comment>
<sequence length="232" mass="26150">MMNTFKNLLAGGKVKQQETAQKDLDKVLTQESDLQSQLSKAQSNQSKIKQALTVVEASLVIDENDKVALAQQKKAQDKLEELSKEIESTQEKLVEVAEKKQLAIRETFRSRGDLARKHNVKARLSVVAPARINKALGIEEDVFKFKSVPVESKDLATEYGFVDTQSLQPVSAREKDQNEDFKMIVQMNNEDHKQANEQANAIAREIEEAIKDVFKKNGIELSQQTLINLSRI</sequence>
<dbReference type="Proteomes" id="UP000075476">
    <property type="component" value="Unassembled WGS sequence"/>
</dbReference>
<evidence type="ECO:0000256" key="1">
    <source>
        <dbReference type="SAM" id="Coils"/>
    </source>
</evidence>
<dbReference type="RefSeq" id="WP_061663706.1">
    <property type="nucleotide sequence ID" value="NZ_LOMO01000168.1"/>
</dbReference>
<organism evidence="2 3">
    <name type="scientific">Bacillus cereus</name>
    <dbReference type="NCBI Taxonomy" id="1396"/>
    <lineage>
        <taxon>Bacteria</taxon>
        <taxon>Bacillati</taxon>
        <taxon>Bacillota</taxon>
        <taxon>Bacilli</taxon>
        <taxon>Bacillales</taxon>
        <taxon>Bacillaceae</taxon>
        <taxon>Bacillus</taxon>
        <taxon>Bacillus cereus group</taxon>
    </lineage>
</organism>
<evidence type="ECO:0000313" key="3">
    <source>
        <dbReference type="Proteomes" id="UP000075476"/>
    </source>
</evidence>
<evidence type="ECO:0000313" key="2">
    <source>
        <dbReference type="EMBL" id="KXY35062.1"/>
    </source>
</evidence>
<name>A0A9X0MEC9_BACCE</name>
<proteinExistence type="predicted"/>
<protein>
    <submittedName>
        <fullName evidence="2">Uncharacterized protein</fullName>
    </submittedName>
</protein>
<dbReference type="EMBL" id="LOMO01000168">
    <property type="protein sequence ID" value="KXY35062.1"/>
    <property type="molecule type" value="Genomic_DNA"/>
</dbReference>
<reference evidence="2 3" key="1">
    <citation type="submission" date="2015-12" db="EMBL/GenBank/DDBJ databases">
        <title>Bacillus cereus Group isolate.</title>
        <authorList>
            <person name="Kovac J."/>
        </authorList>
    </citation>
    <scope>NUCLEOTIDE SEQUENCE [LARGE SCALE GENOMIC DNA]</scope>
    <source>
        <strain evidence="2 3">FSL K6-0073</strain>
    </source>
</reference>
<keyword evidence="1" id="KW-0175">Coiled coil</keyword>
<accession>A0A9X0MEC9</accession>
<gene>
    <name evidence="2" type="ORF">AT268_35200</name>
</gene>
<dbReference type="AlphaFoldDB" id="A0A9X0MEC9"/>
<feature type="coiled-coil region" evidence="1">
    <location>
        <begin position="69"/>
        <end position="106"/>
    </location>
</feature>